<feature type="region of interest" description="Disordered" evidence="5">
    <location>
        <begin position="306"/>
        <end position="379"/>
    </location>
</feature>
<accession>A0A0G4I825</accession>
<dbReference type="Pfam" id="PF14624">
    <property type="entry name" value="Vwaint"/>
    <property type="match status" value="1"/>
</dbReference>
<keyword evidence="4" id="KW-0862">Zinc</keyword>
<evidence type="ECO:0008006" key="9">
    <source>
        <dbReference type="Google" id="ProtNLM"/>
    </source>
</evidence>
<dbReference type="CDD" id="cd01428">
    <property type="entry name" value="ADK"/>
    <property type="match status" value="1"/>
</dbReference>
<dbReference type="InterPro" id="IPR036465">
    <property type="entry name" value="vWFA_dom_sf"/>
</dbReference>
<dbReference type="PROSITE" id="PS50089">
    <property type="entry name" value="ZF_RING_2"/>
    <property type="match status" value="1"/>
</dbReference>
<evidence type="ECO:0000313" key="8">
    <source>
        <dbReference type="EMBL" id="CEM53238.1"/>
    </source>
</evidence>
<name>A0A0G4I825_9ALVE</name>
<keyword evidence="4" id="KW-0479">Metal-binding</keyword>
<feature type="compositionally biased region" description="Low complexity" evidence="5">
    <location>
        <begin position="868"/>
        <end position="881"/>
    </location>
</feature>
<dbReference type="SMART" id="SM00184">
    <property type="entry name" value="RING"/>
    <property type="match status" value="1"/>
</dbReference>
<reference evidence="8" key="1">
    <citation type="submission" date="2014-11" db="EMBL/GenBank/DDBJ databases">
        <authorList>
            <person name="Otto D Thomas"/>
            <person name="Naeem Raeece"/>
        </authorList>
    </citation>
    <scope>NUCLEOTIDE SEQUENCE</scope>
</reference>
<evidence type="ECO:0000256" key="4">
    <source>
        <dbReference type="PROSITE-ProRule" id="PRU00175"/>
    </source>
</evidence>
<dbReference type="Pfam" id="PF14623">
    <property type="entry name" value="Vint"/>
    <property type="match status" value="1"/>
</dbReference>
<dbReference type="Gene3D" id="3.40.50.300">
    <property type="entry name" value="P-loop containing nucleotide triphosphate hydrolases"/>
    <property type="match status" value="1"/>
</dbReference>
<dbReference type="Gene3D" id="3.40.50.410">
    <property type="entry name" value="von Willebrand factor, type A domain"/>
    <property type="match status" value="1"/>
</dbReference>
<dbReference type="PANTHER" id="PTHR10579">
    <property type="entry name" value="CALCIUM-ACTIVATED CHLORIDE CHANNEL REGULATOR"/>
    <property type="match status" value="1"/>
</dbReference>
<feature type="compositionally biased region" description="Basic and acidic residues" evidence="5">
    <location>
        <begin position="216"/>
        <end position="231"/>
    </location>
</feature>
<dbReference type="SMART" id="SM00327">
    <property type="entry name" value="VWA"/>
    <property type="match status" value="1"/>
</dbReference>
<dbReference type="InterPro" id="IPR033690">
    <property type="entry name" value="Adenylat_kinase_CS"/>
</dbReference>
<dbReference type="InterPro" id="IPR002035">
    <property type="entry name" value="VWF_A"/>
</dbReference>
<dbReference type="SUPFAM" id="SSF53300">
    <property type="entry name" value="vWA-like"/>
    <property type="match status" value="1"/>
</dbReference>
<dbReference type="GO" id="GO:0019205">
    <property type="term" value="F:nucleobase-containing compound kinase activity"/>
    <property type="evidence" value="ECO:0007669"/>
    <property type="project" value="InterPro"/>
</dbReference>
<feature type="region of interest" description="Disordered" evidence="5">
    <location>
        <begin position="216"/>
        <end position="248"/>
    </location>
</feature>
<dbReference type="Pfam" id="PF00406">
    <property type="entry name" value="ADK"/>
    <property type="match status" value="1"/>
</dbReference>
<dbReference type="EMBL" id="CDMZ01005574">
    <property type="protein sequence ID" value="CEM53238.1"/>
    <property type="molecule type" value="Genomic_DNA"/>
</dbReference>
<dbReference type="Pfam" id="PF13920">
    <property type="entry name" value="zf-C3HC4_3"/>
    <property type="match status" value="1"/>
</dbReference>
<evidence type="ECO:0000259" key="7">
    <source>
        <dbReference type="PROSITE" id="PS50234"/>
    </source>
</evidence>
<dbReference type="InterPro" id="IPR000850">
    <property type="entry name" value="Adenylat/UMP-CMP_kin"/>
</dbReference>
<dbReference type="VEuPathDB" id="CryptoDB:Cvel_11812"/>
<feature type="domain" description="VWFA" evidence="7">
    <location>
        <begin position="415"/>
        <end position="620"/>
    </location>
</feature>
<proteinExistence type="inferred from homology"/>
<dbReference type="PRINTS" id="PR00094">
    <property type="entry name" value="ADENYLTKNASE"/>
</dbReference>
<dbReference type="GO" id="GO:0008270">
    <property type="term" value="F:zinc ion binding"/>
    <property type="evidence" value="ECO:0007669"/>
    <property type="project" value="UniProtKB-KW"/>
</dbReference>
<evidence type="ECO:0000256" key="2">
    <source>
        <dbReference type="ARBA" id="ARBA00022741"/>
    </source>
</evidence>
<evidence type="ECO:0000256" key="3">
    <source>
        <dbReference type="ARBA" id="ARBA00022777"/>
    </source>
</evidence>
<dbReference type="PANTHER" id="PTHR10579:SF43">
    <property type="entry name" value="ZINC FINGER (C3HC4-TYPE RING FINGER) FAMILY PROTEIN"/>
    <property type="match status" value="1"/>
</dbReference>
<dbReference type="AlphaFoldDB" id="A0A0G4I825"/>
<dbReference type="InterPro" id="IPR039510">
    <property type="entry name" value="Vint_dom"/>
</dbReference>
<feature type="domain" description="RING-type" evidence="6">
    <location>
        <begin position="253"/>
        <end position="292"/>
    </location>
</feature>
<evidence type="ECO:0000256" key="5">
    <source>
        <dbReference type="SAM" id="MobiDB-lite"/>
    </source>
</evidence>
<dbReference type="SUPFAM" id="SSF57850">
    <property type="entry name" value="RING/U-box"/>
    <property type="match status" value="1"/>
</dbReference>
<dbReference type="InterPro" id="IPR032838">
    <property type="entry name" value="Vwaint_dom"/>
</dbReference>
<dbReference type="Gene3D" id="3.30.40.10">
    <property type="entry name" value="Zinc/RING finger domain, C3HC4 (zinc finger)"/>
    <property type="match status" value="1"/>
</dbReference>
<keyword evidence="2" id="KW-0547">Nucleotide-binding</keyword>
<dbReference type="PROSITE" id="PS00113">
    <property type="entry name" value="ADENYLATE_KINASE"/>
    <property type="match status" value="1"/>
</dbReference>
<feature type="compositionally biased region" description="Pro residues" evidence="5">
    <location>
        <begin position="907"/>
        <end position="918"/>
    </location>
</feature>
<dbReference type="PROSITE" id="PS50234">
    <property type="entry name" value="VWFA"/>
    <property type="match status" value="1"/>
</dbReference>
<evidence type="ECO:0000256" key="1">
    <source>
        <dbReference type="ARBA" id="ARBA00022679"/>
    </source>
</evidence>
<feature type="compositionally biased region" description="Low complexity" evidence="5">
    <location>
        <begin position="325"/>
        <end position="335"/>
    </location>
</feature>
<dbReference type="InterPro" id="IPR001841">
    <property type="entry name" value="Znf_RING"/>
</dbReference>
<dbReference type="Pfam" id="PF13519">
    <property type="entry name" value="VWA_2"/>
    <property type="match status" value="1"/>
</dbReference>
<dbReference type="SUPFAM" id="SSF52540">
    <property type="entry name" value="P-loop containing nucleoside triphosphate hydrolases"/>
    <property type="match status" value="1"/>
</dbReference>
<protein>
    <recommendedName>
        <fullName evidence="9">RING-type domain-containing protein</fullName>
    </recommendedName>
</protein>
<gene>
    <name evidence="8" type="ORF">Cvel_11812</name>
</gene>
<dbReference type="InterPro" id="IPR013083">
    <property type="entry name" value="Znf_RING/FYVE/PHD"/>
</dbReference>
<keyword evidence="4" id="KW-0863">Zinc-finger</keyword>
<feature type="compositionally biased region" description="Basic and acidic residues" evidence="5">
    <location>
        <begin position="1019"/>
        <end position="1037"/>
    </location>
</feature>
<dbReference type="GO" id="GO:0006139">
    <property type="term" value="P:nucleobase-containing compound metabolic process"/>
    <property type="evidence" value="ECO:0007669"/>
    <property type="project" value="InterPro"/>
</dbReference>
<feature type="compositionally biased region" description="Acidic residues" evidence="5">
    <location>
        <begin position="352"/>
        <end position="372"/>
    </location>
</feature>
<sequence length="1154" mass="125679">MSTRIVVVAGAPGAGKGTQCKMLAQKYGLMHLALGDEIREEIRRGTPLGQRLAPYLESRRFLPDEMVKDFIIHRVTSPEGQARGVLLDGFPRTVAQARMLSEDPRLCVERFLLLQCPDSVCAERMVNRRQDPTTGELYNLSTKPPPSPEIADRLIRREMDADPEHVQVRLRAWYMRLGLILPFFRGKIMAVNGGRSIEEVTHSLEECMERDMTELHRAEEEARREEARRAETAAATAAEQDGPTAPPPGPGRCTVCMDALAEFLCIPCGHQCGCEGCLQRVQSSSGRCPICRTQMTGIVKVFRAGQAEETEEEARVERERRRVQAETQAREAAATNALAQGGRTEEGGGWGDDAEGEGGGDTGDGWDDEEGGDGSGESGLLKVKVMPCEEMRGGAVVPLCVRVEVSDLHERQGVDVCCVVDISGSMCSMASYQDENDPNQTRDDGLTILDLVKHAVRSVMHTLTETDRLSVVAFDNRAETCFPLTEMTTAGRNQAIEALNKLEPRNQTNIWGGLHLGLENLRDPPEAAGGGGQRSTSAKRKRVVLLLTDGIPTTSPPNGHFAELQKYKDSHPEFEFQVNTFSFGYSLKSEILMELATGGGGTFAFIPDAKILGTCFVDAVANACSTLCQSSQIHLIAKNGASFGDETVLGDYVVEEATWGRVVKFGPLTFGQSRDLVVKVRLPAEAQEAGVFLEAIADCMNTRGEGIRATGSVRIGDGVCVDAVVGLMRCEMVTTGFRVIGLASSNKGRQANQEWAALTGRLEERLAVAGGDVRLVAMKEDVSGRMAKSLNTRQRFERWGRHYLRALVRSHQLQQSTNFMDPGLKVYGGSLFKHLREIGGKIFVELPPPTPSVDSTLTLREAMERAARGQYGQQQQQQQRRSPGRQRNRNRGGGSRGNTGAAAAAPPRDPSPDPPSPPSRTVDMSEYYDAGGGCFGPDSLVVRLEKGVSASVPLRQVRKGDVVKVAGGPSEWAEVVCVVLIPLSGERQRRLVPLPGGLVISPKHPVREKGTAEWIRPVDAMREDRNSEGDSNKEERSPPLTDFLLMPVLDRTHVLEVNGWECVTWGHGLSGPVVHHPFYGTSDCVESLRRPQGWEGGFVSLSGVRRMRDSNGSACGFVLESSGCTASSSFSQFCVKGEETEVKTSLGRDGLTIV</sequence>
<keyword evidence="3" id="KW-0418">Kinase</keyword>
<dbReference type="GO" id="GO:0005524">
    <property type="term" value="F:ATP binding"/>
    <property type="evidence" value="ECO:0007669"/>
    <property type="project" value="InterPro"/>
</dbReference>
<dbReference type="InterPro" id="IPR051266">
    <property type="entry name" value="CLCR"/>
</dbReference>
<feature type="compositionally biased region" description="Basic and acidic residues" evidence="5">
    <location>
        <begin position="313"/>
        <end position="324"/>
    </location>
</feature>
<feature type="region of interest" description="Disordered" evidence="5">
    <location>
        <begin position="866"/>
        <end position="929"/>
    </location>
</feature>
<dbReference type="HAMAP" id="MF_00235">
    <property type="entry name" value="Adenylate_kinase_Adk"/>
    <property type="match status" value="1"/>
</dbReference>
<organism evidence="8">
    <name type="scientific">Chromera velia CCMP2878</name>
    <dbReference type="NCBI Taxonomy" id="1169474"/>
    <lineage>
        <taxon>Eukaryota</taxon>
        <taxon>Sar</taxon>
        <taxon>Alveolata</taxon>
        <taxon>Colpodellida</taxon>
        <taxon>Chromeraceae</taxon>
        <taxon>Chromera</taxon>
    </lineage>
</organism>
<evidence type="ECO:0000259" key="6">
    <source>
        <dbReference type="PROSITE" id="PS50089"/>
    </source>
</evidence>
<feature type="region of interest" description="Disordered" evidence="5">
    <location>
        <begin position="1015"/>
        <end position="1038"/>
    </location>
</feature>
<dbReference type="InterPro" id="IPR027417">
    <property type="entry name" value="P-loop_NTPase"/>
</dbReference>
<keyword evidence="1" id="KW-0808">Transferase</keyword>